<accession>A0AAN8XT00</accession>
<evidence type="ECO:0000313" key="5">
    <source>
        <dbReference type="Proteomes" id="UP001381693"/>
    </source>
</evidence>
<feature type="region of interest" description="Disordered" evidence="2">
    <location>
        <begin position="34"/>
        <end position="106"/>
    </location>
</feature>
<gene>
    <name evidence="4" type="ORF">SK128_004872</name>
</gene>
<dbReference type="GO" id="GO:0004252">
    <property type="term" value="F:serine-type endopeptidase activity"/>
    <property type="evidence" value="ECO:0007669"/>
    <property type="project" value="InterPro"/>
</dbReference>
<reference evidence="4 5" key="1">
    <citation type="submission" date="2023-11" db="EMBL/GenBank/DDBJ databases">
        <title>Halocaridina rubra genome assembly.</title>
        <authorList>
            <person name="Smith C."/>
        </authorList>
    </citation>
    <scope>NUCLEOTIDE SEQUENCE [LARGE SCALE GENOMIC DNA]</scope>
    <source>
        <strain evidence="4">EP-1</strain>
        <tissue evidence="4">Whole</tissue>
    </source>
</reference>
<evidence type="ECO:0000313" key="4">
    <source>
        <dbReference type="EMBL" id="KAK7085168.1"/>
    </source>
</evidence>
<dbReference type="Pfam" id="PF00089">
    <property type="entry name" value="Trypsin"/>
    <property type="match status" value="1"/>
</dbReference>
<keyword evidence="5" id="KW-1185">Reference proteome</keyword>
<evidence type="ECO:0000256" key="1">
    <source>
        <dbReference type="ARBA" id="ARBA00023157"/>
    </source>
</evidence>
<dbReference type="EMBL" id="JAXCGZ010001890">
    <property type="protein sequence ID" value="KAK7085168.1"/>
    <property type="molecule type" value="Genomic_DNA"/>
</dbReference>
<keyword evidence="1" id="KW-1015">Disulfide bond</keyword>
<dbReference type="AlphaFoldDB" id="A0AAN8XT00"/>
<dbReference type="GO" id="GO:0006508">
    <property type="term" value="P:proteolysis"/>
    <property type="evidence" value="ECO:0007669"/>
    <property type="project" value="InterPro"/>
</dbReference>
<dbReference type="InterPro" id="IPR001254">
    <property type="entry name" value="Trypsin_dom"/>
</dbReference>
<evidence type="ECO:0000256" key="2">
    <source>
        <dbReference type="SAM" id="MobiDB-lite"/>
    </source>
</evidence>
<name>A0AAN8XT00_HALRR</name>
<feature type="compositionally biased region" description="Polar residues" evidence="2">
    <location>
        <begin position="53"/>
        <end position="64"/>
    </location>
</feature>
<dbReference type="InterPro" id="IPR009003">
    <property type="entry name" value="Peptidase_S1_PA"/>
</dbReference>
<protein>
    <recommendedName>
        <fullName evidence="3">Peptidase S1 domain-containing protein</fullName>
    </recommendedName>
</protein>
<dbReference type="InterPro" id="IPR043504">
    <property type="entry name" value="Peptidase_S1_PA_chymotrypsin"/>
</dbReference>
<dbReference type="PANTHER" id="PTHR24252">
    <property type="entry name" value="ACROSIN-RELATED"/>
    <property type="match status" value="1"/>
</dbReference>
<dbReference type="InterPro" id="IPR018114">
    <property type="entry name" value="TRYPSIN_HIS"/>
</dbReference>
<organism evidence="4 5">
    <name type="scientific">Halocaridina rubra</name>
    <name type="common">Hawaiian red shrimp</name>
    <dbReference type="NCBI Taxonomy" id="373956"/>
    <lineage>
        <taxon>Eukaryota</taxon>
        <taxon>Metazoa</taxon>
        <taxon>Ecdysozoa</taxon>
        <taxon>Arthropoda</taxon>
        <taxon>Crustacea</taxon>
        <taxon>Multicrustacea</taxon>
        <taxon>Malacostraca</taxon>
        <taxon>Eumalacostraca</taxon>
        <taxon>Eucarida</taxon>
        <taxon>Decapoda</taxon>
        <taxon>Pleocyemata</taxon>
        <taxon>Caridea</taxon>
        <taxon>Atyoidea</taxon>
        <taxon>Atyidae</taxon>
        <taxon>Halocaridina</taxon>
    </lineage>
</organism>
<dbReference type="PANTHER" id="PTHR24252:SF7">
    <property type="entry name" value="HYALIN"/>
    <property type="match status" value="1"/>
</dbReference>
<dbReference type="PROSITE" id="PS00134">
    <property type="entry name" value="TRYPSIN_HIS"/>
    <property type="match status" value="1"/>
</dbReference>
<comment type="caution">
    <text evidence="4">The sequence shown here is derived from an EMBL/GenBank/DDBJ whole genome shotgun (WGS) entry which is preliminary data.</text>
</comment>
<feature type="domain" description="Peptidase S1" evidence="3">
    <location>
        <begin position="372"/>
        <end position="472"/>
    </location>
</feature>
<dbReference type="Proteomes" id="UP001381693">
    <property type="component" value="Unassembled WGS sequence"/>
</dbReference>
<evidence type="ECO:0000259" key="3">
    <source>
        <dbReference type="PROSITE" id="PS50240"/>
    </source>
</evidence>
<sequence>MMYTKEMLLRRGLQVFLVLTAFVQVVLLGEEKTQLQRSSRRVHSKLHSDISSDYKSGSMSSNALRASARLPKGNLQEHNSPKKNERNKGFNRRRDRMKIKSENSPKKRLPPFIRRVVPLIAMPAQKGITKKSKKNKMAKCGRAYDVGFGKKFTVRLKKAQNCNIIFRPSKNTSLKLVCPKIKVGNCTEGDLVLSDGGRLNTKNCGETSTVKVKTKMLTELFMSYELKKSPEIKIVKPNVTCRIKGKKGPGYIAKGLQRCPQSCGKTRADAGAHKPLVTVPVIPSSTGSPTSIHTTTQMATTTTAATPEFSTTSTSVTLTEDKQQTHLSYEIKTTQMPSVSTNKNLFNTSVWNVSTLQSQKYFSQNHAESVRIQGGNAAHEDEWPWMVYIKVIIGGSLLPCGGTVVSSRYILTAAHCVFDVVAARGDRIVVVANEYNIRNKTETITQKKSVSKIHLHPKYNSSTQVRIKKKVR</sequence>
<proteinExistence type="predicted"/>
<dbReference type="SUPFAM" id="SSF50494">
    <property type="entry name" value="Trypsin-like serine proteases"/>
    <property type="match status" value="1"/>
</dbReference>
<dbReference type="PROSITE" id="PS50240">
    <property type="entry name" value="TRYPSIN_DOM"/>
    <property type="match status" value="1"/>
</dbReference>
<dbReference type="Gene3D" id="2.40.10.10">
    <property type="entry name" value="Trypsin-like serine proteases"/>
    <property type="match status" value="1"/>
</dbReference>
<feature type="compositionally biased region" description="Basic and acidic residues" evidence="2">
    <location>
        <begin position="79"/>
        <end position="88"/>
    </location>
</feature>